<keyword evidence="1" id="KW-0732">Signal</keyword>
<protein>
    <recommendedName>
        <fullName evidence="4">LPS-assembly lipoprotein</fullName>
    </recommendedName>
</protein>
<dbReference type="InterPro" id="IPR007485">
    <property type="entry name" value="LPS_assembly_LptE"/>
</dbReference>
<dbReference type="Proteomes" id="UP000665026">
    <property type="component" value="Chromosome"/>
</dbReference>
<dbReference type="Gene3D" id="3.30.160.150">
    <property type="entry name" value="Lipoprotein like domain"/>
    <property type="match status" value="1"/>
</dbReference>
<dbReference type="KEGG" id="cact:HZ995_07270"/>
<name>A0A975ES86_9RHOB</name>
<dbReference type="AlphaFoldDB" id="A0A975ES86"/>
<feature type="chain" id="PRO_5037731650" description="LPS-assembly lipoprotein" evidence="1">
    <location>
        <begin position="28"/>
        <end position="165"/>
    </location>
</feature>
<sequence length="165" mass="17720">MWSSKLSRRFVLIGAAASLTACGFTPAYGPDSAATRVLSQIAVDEIKTSDGFHLVRQLEHRLGRTAAPKFGLSVALTTREEGVAVTSDNQTTRVEIFGDATFALRQLSDNAVVLSGKTRSFTGYSTTGVTTSELASERDARERLMIILADQIATQLIARAGELPE</sequence>
<organism evidence="2 3">
    <name type="scientific">Cognatishimia activa</name>
    <dbReference type="NCBI Taxonomy" id="1715691"/>
    <lineage>
        <taxon>Bacteria</taxon>
        <taxon>Pseudomonadati</taxon>
        <taxon>Pseudomonadota</taxon>
        <taxon>Alphaproteobacteria</taxon>
        <taxon>Rhodobacterales</taxon>
        <taxon>Paracoccaceae</taxon>
        <taxon>Cognatishimia</taxon>
    </lineage>
</organism>
<evidence type="ECO:0008006" key="4">
    <source>
        <dbReference type="Google" id="ProtNLM"/>
    </source>
</evidence>
<dbReference type="PROSITE" id="PS51318">
    <property type="entry name" value="TAT"/>
    <property type="match status" value="1"/>
</dbReference>
<dbReference type="InterPro" id="IPR006311">
    <property type="entry name" value="TAT_signal"/>
</dbReference>
<evidence type="ECO:0000313" key="3">
    <source>
        <dbReference type="Proteomes" id="UP000665026"/>
    </source>
</evidence>
<dbReference type="EMBL" id="CP060010">
    <property type="protein sequence ID" value="QTN37290.1"/>
    <property type="molecule type" value="Genomic_DNA"/>
</dbReference>
<gene>
    <name evidence="2" type="ORF">HZ995_07270</name>
</gene>
<feature type="signal peptide" evidence="1">
    <location>
        <begin position="1"/>
        <end position="27"/>
    </location>
</feature>
<dbReference type="RefSeq" id="WP_209357998.1">
    <property type="nucleotide sequence ID" value="NZ_CP060010.1"/>
</dbReference>
<proteinExistence type="predicted"/>
<accession>A0A975ES86</accession>
<dbReference type="Pfam" id="PF04390">
    <property type="entry name" value="LptE"/>
    <property type="match status" value="1"/>
</dbReference>
<evidence type="ECO:0000256" key="1">
    <source>
        <dbReference type="SAM" id="SignalP"/>
    </source>
</evidence>
<evidence type="ECO:0000313" key="2">
    <source>
        <dbReference type="EMBL" id="QTN37290.1"/>
    </source>
</evidence>
<dbReference type="PROSITE" id="PS51257">
    <property type="entry name" value="PROKAR_LIPOPROTEIN"/>
    <property type="match status" value="1"/>
</dbReference>
<reference evidence="2" key="1">
    <citation type="submission" date="2020-07" db="EMBL/GenBank/DDBJ databases">
        <title>Genome sequences of bacteria associated with the marine, planktonic diatom Thalassiosira profunda strain ECT2AJA-044.</title>
        <authorList>
            <person name="Gargas C.B."/>
            <person name="Roberts W.R."/>
            <person name="Alverson A.J."/>
        </authorList>
    </citation>
    <scope>NUCLEOTIDE SEQUENCE</scope>
    <source>
        <strain evidence="2">ECT2AJA-044</strain>
    </source>
</reference>